<dbReference type="InterPro" id="IPR050921">
    <property type="entry name" value="T4SS_GSP_E_ATPase"/>
</dbReference>
<dbReference type="GO" id="GO:0016887">
    <property type="term" value="F:ATP hydrolysis activity"/>
    <property type="evidence" value="ECO:0007669"/>
    <property type="project" value="InterPro"/>
</dbReference>
<dbReference type="KEGG" id="tgr:Tgr7_0459"/>
<evidence type="ECO:0000259" key="2">
    <source>
        <dbReference type="PROSITE" id="PS00662"/>
    </source>
</evidence>
<dbReference type="CDD" id="cd01131">
    <property type="entry name" value="PilT"/>
    <property type="match status" value="1"/>
</dbReference>
<organism evidence="3 4">
    <name type="scientific">Thioalkalivibrio sulfidiphilus (strain HL-EbGR7)</name>
    <dbReference type="NCBI Taxonomy" id="396588"/>
    <lineage>
        <taxon>Bacteria</taxon>
        <taxon>Pseudomonadati</taxon>
        <taxon>Pseudomonadota</taxon>
        <taxon>Gammaproteobacteria</taxon>
        <taxon>Chromatiales</taxon>
        <taxon>Ectothiorhodospiraceae</taxon>
        <taxon>Thioalkalivibrio</taxon>
    </lineage>
</organism>
<accession>B8GL39</accession>
<dbReference type="InterPro" id="IPR003593">
    <property type="entry name" value="AAA+_ATPase"/>
</dbReference>
<dbReference type="EMBL" id="CP001339">
    <property type="protein sequence ID" value="ACL71557.1"/>
    <property type="molecule type" value="Genomic_DNA"/>
</dbReference>
<reference evidence="3 4" key="1">
    <citation type="journal article" date="2011" name="Stand. Genomic Sci.">
        <title>Complete genome sequence of 'Thioalkalivibrio sulfidophilus' HL-EbGr7.</title>
        <authorList>
            <person name="Muyzer G."/>
            <person name="Sorokin D.Y."/>
            <person name="Mavromatis K."/>
            <person name="Lapidus A."/>
            <person name="Clum A."/>
            <person name="Ivanova N."/>
            <person name="Pati A."/>
            <person name="d'Haeseleer P."/>
            <person name="Woyke T."/>
            <person name="Kyrpides N.C."/>
        </authorList>
    </citation>
    <scope>NUCLEOTIDE SEQUENCE [LARGE SCALE GENOMIC DNA]</scope>
    <source>
        <strain evidence="3 4">HL-EbGR7</strain>
    </source>
</reference>
<dbReference type="InterPro" id="IPR027417">
    <property type="entry name" value="P-loop_NTPase"/>
</dbReference>
<dbReference type="SMART" id="SM00382">
    <property type="entry name" value="AAA"/>
    <property type="match status" value="1"/>
</dbReference>
<dbReference type="InterPro" id="IPR006321">
    <property type="entry name" value="PilT/PilU"/>
</dbReference>
<dbReference type="SUPFAM" id="SSF52540">
    <property type="entry name" value="P-loop containing nucleoside triphosphate hydrolases"/>
    <property type="match status" value="1"/>
</dbReference>
<proteinExistence type="inferred from homology"/>
<dbReference type="GO" id="GO:0005524">
    <property type="term" value="F:ATP binding"/>
    <property type="evidence" value="ECO:0007669"/>
    <property type="project" value="InterPro"/>
</dbReference>
<keyword evidence="4" id="KW-1185">Reference proteome</keyword>
<dbReference type="NCBIfam" id="TIGR01420">
    <property type="entry name" value="pilT_fam"/>
    <property type="match status" value="1"/>
</dbReference>
<evidence type="ECO:0000313" key="3">
    <source>
        <dbReference type="EMBL" id="ACL71557.1"/>
    </source>
</evidence>
<dbReference type="eggNOG" id="COG2805">
    <property type="taxonomic scope" value="Bacteria"/>
</dbReference>
<protein>
    <submittedName>
        <fullName evidence="3">Twitching motility protein</fullName>
    </submittedName>
</protein>
<dbReference type="PANTHER" id="PTHR30486">
    <property type="entry name" value="TWITCHING MOTILITY PROTEIN PILT"/>
    <property type="match status" value="1"/>
</dbReference>
<evidence type="ECO:0000256" key="1">
    <source>
        <dbReference type="ARBA" id="ARBA00006611"/>
    </source>
</evidence>
<comment type="similarity">
    <text evidence="1">Belongs to the GSP E family.</text>
</comment>
<dbReference type="PROSITE" id="PS00662">
    <property type="entry name" value="T2SP_E"/>
    <property type="match status" value="1"/>
</dbReference>
<dbReference type="InterPro" id="IPR001482">
    <property type="entry name" value="T2SS/T4SS_dom"/>
</dbReference>
<dbReference type="AlphaFoldDB" id="B8GL39"/>
<gene>
    <name evidence="3" type="ordered locus">Tgr7_0459</name>
</gene>
<dbReference type="Pfam" id="PF00437">
    <property type="entry name" value="T2SSE"/>
    <property type="match status" value="1"/>
</dbReference>
<dbReference type="Gene3D" id="3.40.50.300">
    <property type="entry name" value="P-loop containing nucleotide triphosphate hydrolases"/>
    <property type="match status" value="1"/>
</dbReference>
<sequence length="364" mass="40273">MARINAFLKLGREQGCSDLHLAVGVPPMLRMNGDLMPIKFRDLGERELEAYVLEILTPTQRKRFRDGEDLDFSYVAEEVGRFRVNLFRKATGVGATFRHVPATVPQLDELGLPSVVHELIEHHQGMVLVTGSTGTGKSTTLAAIIDHINNRRAVNILSLEDPIEFVHHSKKAQVIQREVGTHVQSYADGLRAALREDPDVILVGELRDSESITMAMIAAETGHLVLGTLHTTSAVKTIDRILDAIPIELREQGKTFLSQNLHGVLTQNLVKKADGRGRQAVVESLVVTRAIAKMIMTDKVHQIPSQMQTGRDRGMQLLDQALMEALEKKLIDPDDAYLHANDKKAFQRFVTDASLLPKINLAGG</sequence>
<dbReference type="RefSeq" id="WP_012637046.1">
    <property type="nucleotide sequence ID" value="NC_011901.1"/>
</dbReference>
<feature type="domain" description="Bacterial type II secretion system protein E" evidence="2">
    <location>
        <begin position="194"/>
        <end position="208"/>
    </location>
</feature>
<dbReference type="OrthoDB" id="9804785at2"/>
<dbReference type="Gene3D" id="3.30.450.90">
    <property type="match status" value="1"/>
</dbReference>
<name>B8GL39_THISH</name>
<evidence type="ECO:0000313" key="4">
    <source>
        <dbReference type="Proteomes" id="UP000002383"/>
    </source>
</evidence>
<dbReference type="Proteomes" id="UP000002383">
    <property type="component" value="Chromosome"/>
</dbReference>
<dbReference type="HOGENOM" id="CLU_013446_4_0_6"/>
<dbReference type="STRING" id="396588.Tgr7_0459"/>
<dbReference type="PANTHER" id="PTHR30486:SF6">
    <property type="entry name" value="TYPE IV PILUS RETRACTATION ATPASE PILT"/>
    <property type="match status" value="1"/>
</dbReference>